<dbReference type="AlphaFoldDB" id="A0AAW0Q258"/>
<dbReference type="EMBL" id="JBBPFD010000001">
    <property type="protein sequence ID" value="KAK7944610.1"/>
    <property type="molecule type" value="Genomic_DNA"/>
</dbReference>
<keyword evidence="1" id="KW-0812">Transmembrane</keyword>
<name>A0AAW0Q258_9GOBI</name>
<keyword evidence="3" id="KW-1185">Reference proteome</keyword>
<evidence type="ECO:0000313" key="3">
    <source>
        <dbReference type="Proteomes" id="UP001460270"/>
    </source>
</evidence>
<sequence length="155" mass="17240">MGRAPANHARDRLSLALATVSYLLLNSLIISVRFAFEQLHSPLDTKLHGRLLTAALSGTLWHSLPKGMDLGTFLAVVMPNRQLQRHRNKTGRSAPCPWVTSPQLIMKKDETETIAFFHFQASFSELCFERNGCKQTGVFPCVQEEEEAEEGGGKS</sequence>
<feature type="transmembrane region" description="Helical" evidence="1">
    <location>
        <begin position="12"/>
        <end position="36"/>
    </location>
</feature>
<dbReference type="Proteomes" id="UP001460270">
    <property type="component" value="Unassembled WGS sequence"/>
</dbReference>
<gene>
    <name evidence="2" type="ORF">WMY93_000338</name>
</gene>
<evidence type="ECO:0000313" key="2">
    <source>
        <dbReference type="EMBL" id="KAK7944610.1"/>
    </source>
</evidence>
<protein>
    <submittedName>
        <fullName evidence="2">Uncharacterized protein</fullName>
    </submittedName>
</protein>
<keyword evidence="1" id="KW-1133">Transmembrane helix</keyword>
<keyword evidence="1" id="KW-0472">Membrane</keyword>
<accession>A0AAW0Q258</accession>
<reference evidence="3" key="1">
    <citation type="submission" date="2024-04" db="EMBL/GenBank/DDBJ databases">
        <title>Salinicola lusitanus LLJ914,a marine bacterium isolated from the Okinawa Trough.</title>
        <authorList>
            <person name="Li J."/>
        </authorList>
    </citation>
    <scope>NUCLEOTIDE SEQUENCE [LARGE SCALE GENOMIC DNA]</scope>
</reference>
<comment type="caution">
    <text evidence="2">The sequence shown here is derived from an EMBL/GenBank/DDBJ whole genome shotgun (WGS) entry which is preliminary data.</text>
</comment>
<organism evidence="2 3">
    <name type="scientific">Mugilogobius chulae</name>
    <name type="common">yellowstripe goby</name>
    <dbReference type="NCBI Taxonomy" id="88201"/>
    <lineage>
        <taxon>Eukaryota</taxon>
        <taxon>Metazoa</taxon>
        <taxon>Chordata</taxon>
        <taxon>Craniata</taxon>
        <taxon>Vertebrata</taxon>
        <taxon>Euteleostomi</taxon>
        <taxon>Actinopterygii</taxon>
        <taxon>Neopterygii</taxon>
        <taxon>Teleostei</taxon>
        <taxon>Neoteleostei</taxon>
        <taxon>Acanthomorphata</taxon>
        <taxon>Gobiaria</taxon>
        <taxon>Gobiiformes</taxon>
        <taxon>Gobioidei</taxon>
        <taxon>Gobiidae</taxon>
        <taxon>Gobionellinae</taxon>
        <taxon>Mugilogobius</taxon>
    </lineage>
</organism>
<proteinExistence type="predicted"/>
<evidence type="ECO:0000256" key="1">
    <source>
        <dbReference type="SAM" id="Phobius"/>
    </source>
</evidence>